<dbReference type="InterPro" id="IPR003109">
    <property type="entry name" value="GoLoco_motif"/>
</dbReference>
<dbReference type="SMART" id="SM00390">
    <property type="entry name" value="GoLoco"/>
    <property type="match status" value="2"/>
</dbReference>
<accession>A0A8C3AGQ1</accession>
<feature type="region of interest" description="Disordered" evidence="1">
    <location>
        <begin position="39"/>
        <end position="97"/>
    </location>
</feature>
<dbReference type="GeneTree" id="ENSGT01030000235442"/>
<evidence type="ECO:0000313" key="2">
    <source>
        <dbReference type="Ensembl" id="ENSCLMP00005042805.1"/>
    </source>
</evidence>
<dbReference type="Gene3D" id="1.25.40.10">
    <property type="entry name" value="Tetratricopeptide repeat domain"/>
    <property type="match status" value="1"/>
</dbReference>
<evidence type="ECO:0000313" key="3">
    <source>
        <dbReference type="Proteomes" id="UP000694565"/>
    </source>
</evidence>
<dbReference type="InterPro" id="IPR011990">
    <property type="entry name" value="TPR-like_helical_dom_sf"/>
</dbReference>
<dbReference type="PANTHER" id="PTHR47503:SF1">
    <property type="entry name" value="PURKINJE CELL PROTEIN 2 HOMOLOG"/>
    <property type="match status" value="1"/>
</dbReference>
<dbReference type="GO" id="GO:0005085">
    <property type="term" value="F:guanyl-nucleotide exchange factor activity"/>
    <property type="evidence" value="ECO:0007669"/>
    <property type="project" value="InterPro"/>
</dbReference>
<protein>
    <submittedName>
        <fullName evidence="2">Uncharacterized protein</fullName>
    </submittedName>
</protein>
<dbReference type="Ensembl" id="ENSCLMT00005044343.1">
    <property type="protein sequence ID" value="ENSCLMP00005042805.1"/>
    <property type="gene ID" value="ENSCLMG00005019929.1"/>
</dbReference>
<evidence type="ECO:0000256" key="1">
    <source>
        <dbReference type="SAM" id="MobiDB-lite"/>
    </source>
</evidence>
<dbReference type="PROSITE" id="PS50877">
    <property type="entry name" value="GOLOCO"/>
    <property type="match status" value="1"/>
</dbReference>
<dbReference type="Pfam" id="PF02188">
    <property type="entry name" value="GoLoco"/>
    <property type="match status" value="1"/>
</dbReference>
<sequence>RYHINRFGEGCKLLVFHGLQSPADQDKFFKMMSHAQGARMDEQRCSLQPSRSTPATPKHNGSALNSGRRLDDQRVALPTLPGISGNSERNENGRNAKAGIPVSFTTFKVLVVQT</sequence>
<keyword evidence="3" id="KW-1185">Reference proteome</keyword>
<dbReference type="Proteomes" id="UP000694565">
    <property type="component" value="Unplaced"/>
</dbReference>
<reference evidence="2" key="2">
    <citation type="submission" date="2025-09" db="UniProtKB">
        <authorList>
            <consortium name="Ensembl"/>
        </authorList>
    </citation>
    <scope>IDENTIFICATION</scope>
</reference>
<dbReference type="AlphaFoldDB" id="A0A8C3AGQ1"/>
<dbReference type="PANTHER" id="PTHR47503">
    <property type="entry name" value="PURKINJE CELL PROTEIN 2"/>
    <property type="match status" value="1"/>
</dbReference>
<name>A0A8C3AGQ1_CYCLU</name>
<reference evidence="2" key="1">
    <citation type="submission" date="2025-08" db="UniProtKB">
        <authorList>
            <consortium name="Ensembl"/>
        </authorList>
    </citation>
    <scope>IDENTIFICATION</scope>
</reference>
<feature type="compositionally biased region" description="Polar residues" evidence="1">
    <location>
        <begin position="45"/>
        <end position="55"/>
    </location>
</feature>
<proteinExistence type="predicted"/>
<organism evidence="2 3">
    <name type="scientific">Cyclopterus lumpus</name>
    <name type="common">Lumpsucker</name>
    <dbReference type="NCBI Taxonomy" id="8103"/>
    <lineage>
        <taxon>Eukaryota</taxon>
        <taxon>Metazoa</taxon>
        <taxon>Chordata</taxon>
        <taxon>Craniata</taxon>
        <taxon>Vertebrata</taxon>
        <taxon>Euteleostomi</taxon>
        <taxon>Actinopterygii</taxon>
        <taxon>Neopterygii</taxon>
        <taxon>Teleostei</taxon>
        <taxon>Neoteleostei</taxon>
        <taxon>Acanthomorphata</taxon>
        <taxon>Eupercaria</taxon>
        <taxon>Perciformes</taxon>
        <taxon>Cottioidei</taxon>
        <taxon>Cottales</taxon>
        <taxon>Cyclopteridae</taxon>
        <taxon>Cyclopterus</taxon>
    </lineage>
</organism>
<dbReference type="InterPro" id="IPR042168">
    <property type="entry name" value="Pcp2"/>
</dbReference>